<dbReference type="InterPro" id="IPR036120">
    <property type="entry name" value="SAK/SK_sf"/>
</dbReference>
<evidence type="ECO:0000313" key="3">
    <source>
        <dbReference type="EMBL" id="AAM80305.1"/>
    </source>
</evidence>
<dbReference type="EMBL" id="AE014074">
    <property type="protein sequence ID" value="AAM80305.1"/>
    <property type="molecule type" value="Genomic_DNA"/>
</dbReference>
<name>A0A0H2UXN4_STRP3</name>
<dbReference type="PRINTS" id="PR01753">
    <property type="entry name" value="STREPKINASE"/>
</dbReference>
<dbReference type="GO" id="GO:0016301">
    <property type="term" value="F:kinase activity"/>
    <property type="evidence" value="ECO:0007669"/>
    <property type="project" value="UniProtKB-KW"/>
</dbReference>
<dbReference type="SUPFAM" id="SSF54328">
    <property type="entry name" value="Staphylokinase/streptokinase"/>
    <property type="match status" value="3"/>
</dbReference>
<keyword evidence="3" id="KW-0808">Transferase</keyword>
<dbReference type="InterPro" id="IPR004093">
    <property type="entry name" value="SAK"/>
</dbReference>
<dbReference type="GO" id="GO:0005576">
    <property type="term" value="C:extracellular region"/>
    <property type="evidence" value="ECO:0007669"/>
    <property type="project" value="InterPro"/>
</dbReference>
<evidence type="ECO:0000256" key="2">
    <source>
        <dbReference type="ARBA" id="ARBA00023202"/>
    </source>
</evidence>
<keyword evidence="1" id="KW-0732">Signal</keyword>
<dbReference type="RefSeq" id="WP_011055029.1">
    <property type="nucleotide sequence ID" value="NC_004070.1"/>
</dbReference>
<organism evidence="3 4">
    <name type="scientific">Streptococcus pyogenes serotype M3 (strain ATCC BAA-595 / MGAS315)</name>
    <dbReference type="NCBI Taxonomy" id="198466"/>
    <lineage>
        <taxon>Bacteria</taxon>
        <taxon>Bacillati</taxon>
        <taxon>Bacillota</taxon>
        <taxon>Bacilli</taxon>
        <taxon>Lactobacillales</taxon>
        <taxon>Streptococcaceae</taxon>
        <taxon>Streptococcus</taxon>
    </lineage>
</organism>
<dbReference type="HOGENOM" id="CLU_622418_0_0_9"/>
<proteinExistence type="predicted"/>
<accession>A0A0H2UXN4</accession>
<protein>
    <submittedName>
        <fullName evidence="3">Streptokinase A</fullName>
    </submittedName>
</protein>
<keyword evidence="2" id="KW-0617">Plasminogen activation</keyword>
<dbReference type="Proteomes" id="UP000000564">
    <property type="component" value="Chromosome"/>
</dbReference>
<dbReference type="Gene3D" id="3.10.20.180">
    <property type="match status" value="2"/>
</dbReference>
<sequence>MKNYLSIGVIALLFALTFGTVKPVHAIAGYGWLPDRPPVNNSQLVVSMAGIVEGTDKKVFINFFEIDLTSQHAHGGKTEQGLSPKSKPFATDNGAMPHKLEKADLLKAIQKQLIANVHSNDGYFEVIDFASDATITDRNGKVYFADKDGSVTLPTQPVQEFLLSGHVRVRPYKEKPVQNQAKSVDVKYTVQFTPLNPDDDFRPGLKDTKLLKTLAIGDTITSQELLAQAQSILNKTHPGYTIYERDSSIVTHDNDIFRTILPMDQEFTYRVKDREQAYGINKKSGLNEEINNTDLISEKYYILKKGESPYDPFDRSHLKLFTIKYVDVNTNELLKSEQLLTASERNLDFRDLYDPCDKAKLLYNNLDAFDIMDYTLTGKVEDNHDKNNRIVTVYMGKRPKGAKGSYHLAYDKDLYTEEERKAYSYLRDTETPIPDNPKDK</sequence>
<gene>
    <name evidence="3" type="primary">ska</name>
    <name evidence="3" type="ordered locus">SpyM3_1698</name>
</gene>
<dbReference type="Gene3D" id="3.10.20.150">
    <property type="match status" value="1"/>
</dbReference>
<keyword evidence="3" id="KW-0418">Kinase</keyword>
<dbReference type="Pfam" id="PF02821">
    <property type="entry name" value="Staphylokinase"/>
    <property type="match status" value="2"/>
</dbReference>
<evidence type="ECO:0000256" key="1">
    <source>
        <dbReference type="ARBA" id="ARBA00022729"/>
    </source>
</evidence>
<reference evidence="3 4" key="1">
    <citation type="journal article" date="2002" name="Proc. Natl. Acad. Sci. U.S.A.">
        <title>Genome sequence of a serotype M3 strain of group A Streptococcus: phage-encoded toxins, the high-virulence phenotype, and clone emergence.</title>
        <authorList>
            <person name="Beres S.B."/>
            <person name="Sylva G.L."/>
            <person name="Barbian K.D."/>
            <person name="Lei B."/>
            <person name="Hoff J.S."/>
            <person name="Mammarella N.D."/>
            <person name="Liu M.Y."/>
            <person name="Smoot J.C."/>
            <person name="Porcella S.F."/>
            <person name="Parkins L.D."/>
            <person name="Campbell D.S."/>
            <person name="Smith T.M."/>
            <person name="McCormick J.K."/>
            <person name="Leung D.Y."/>
            <person name="Schlievert P.M."/>
            <person name="Musser J.M."/>
        </authorList>
    </citation>
    <scope>NUCLEOTIDE SEQUENCE [LARGE SCALE GENOMIC DNA]</scope>
    <source>
        <strain evidence="4">ATCC BAA-595 / MGAS315</strain>
    </source>
</reference>
<dbReference type="AlphaFoldDB" id="A0A0H2UXN4"/>
<dbReference type="InterPro" id="IPR008124">
    <property type="entry name" value="SK"/>
</dbReference>
<dbReference type="KEGG" id="spg:SpyM3_1698"/>
<evidence type="ECO:0000313" key="4">
    <source>
        <dbReference type="Proteomes" id="UP000000564"/>
    </source>
</evidence>